<dbReference type="GO" id="GO:0000271">
    <property type="term" value="P:polysaccharide biosynthetic process"/>
    <property type="evidence" value="ECO:0007669"/>
    <property type="project" value="InterPro"/>
</dbReference>
<keyword evidence="3 5" id="KW-1133">Transmembrane helix</keyword>
<evidence type="ECO:0000256" key="5">
    <source>
        <dbReference type="SAM" id="Phobius"/>
    </source>
</evidence>
<feature type="transmembrane region" description="Helical" evidence="5">
    <location>
        <begin position="518"/>
        <end position="535"/>
    </location>
</feature>
<feature type="transmembrane region" description="Helical" evidence="5">
    <location>
        <begin position="86"/>
        <end position="108"/>
    </location>
</feature>
<dbReference type="PATRIC" id="fig|536227.13.peg.2042"/>
<feature type="transmembrane region" description="Helical" evidence="5">
    <location>
        <begin position="995"/>
        <end position="1015"/>
    </location>
</feature>
<evidence type="ECO:0000256" key="1">
    <source>
        <dbReference type="ARBA" id="ARBA00004141"/>
    </source>
</evidence>
<sequence length="1024" mass="117823">MRHKIKQCFKNLVNKDSNICNFLRFGIIGVINTVHYYIWYLLLLWVTVPYVVSHTIAFTLSMIGSYFLNCFFTFKVKPTLKKFIKYPLTTLANYLISTFSLVLLVRILKVSPSIAALLASILPIPITFIMTHKILNSDARNEKKLHIYIIKNLFALVILFLFSLGCHLYIYQNGKLFGKIGLDNASQLMYFVTFLQKSFISGQHFWSWSYGLGGDILGEFTYYYTTSPFFYLMLIFRKLGIGTLTLGGTVHWRLIFSIFRQFLAMAIFYLLLKYEKKSTYTSLIGAATYGGCISFIWFSLFFDFMADSYVWLPLTILGLRMYENTKKWYLLVISAALTVANSFYFGFISFIFYIIFIIVFTKIHGKNIRERISSFFSSILKYAVFAAMAVGLSAVAFIPSVLAFLKTDRFSTETKTPLFHTLNYMLTIPDRFFFYASVLGFPLIMLIIFALPWKKFSWMTKRKTVLVGIFFLMFLTPYSGAFFNGLSYSSDRWFYLFIFAVAYAIPDWLEENDKFKSVGLVFFSAIAVLSIVLYHSKQLKGFDFNIQSREITDKINILILSVGLICLLAVALKKYVSKKYVKLILNCIIVLCVMVGLITNSNSYLSISKPDMTGEALKNSCMDNEEEQRIFSKLTPSKNEFYRAIFRNAAQENAPMSYDYYGTSTYNSMVDGNLHKWLKVDHNILSTFVTPSAYKNFDDRLFLGTFFGSKYIVDNKYDTPFNPYGYSLVKQTDNYNVYENKNDVGFDLWYNTTMDKNTYNNMNVAQKDSVLLQTAVVDKNVSGLKSSSIDNSVDELKLDWENATTKNMKYKDGVIEASDNATMNIPIKNYKQNVNGEILFSMNLKPENGQEFRLMVNNKITIKSEEQYPYVYPIYQYTFTFDGNTDMLKLSISKGKYKITNSHVWFNSYESYTDWVNARNKYNMENLYVDGGKVKGTIKNNEKGIMAFNIPFNKGWSAKVDGKKQELIKVNGVLMGLVLEPGSHNIEMSFVTPGLIIGGFISAAVVIFIIMLYIFSNKRKPHND</sequence>
<dbReference type="InterPro" id="IPR018580">
    <property type="entry name" value="Uncharacterised_YfhO"/>
</dbReference>
<protein>
    <submittedName>
        <fullName evidence="7">GtrA family protein</fullName>
    </submittedName>
</protein>
<dbReference type="GO" id="GO:0016020">
    <property type="term" value="C:membrane"/>
    <property type="evidence" value="ECO:0007669"/>
    <property type="project" value="UniProtKB-SubCell"/>
</dbReference>
<evidence type="ECO:0000313" key="7">
    <source>
        <dbReference type="EMBL" id="EET88695.1"/>
    </source>
</evidence>
<feature type="transmembrane region" description="Helical" evidence="5">
    <location>
        <begin position="580"/>
        <end position="599"/>
    </location>
</feature>
<dbReference type="KEGG" id="cck:Ccar_09760"/>
<dbReference type="Pfam" id="PF04138">
    <property type="entry name" value="GtrA_DPMS_TM"/>
    <property type="match status" value="1"/>
</dbReference>
<feature type="transmembrane region" description="Helical" evidence="5">
    <location>
        <begin position="114"/>
        <end position="135"/>
    </location>
</feature>
<keyword evidence="4 5" id="KW-0472">Membrane</keyword>
<proteinExistence type="predicted"/>
<accession>C6PPV4</accession>
<dbReference type="Pfam" id="PF09586">
    <property type="entry name" value="YfhO"/>
    <property type="match status" value="1"/>
</dbReference>
<reference evidence="7 8" key="1">
    <citation type="submission" date="2009-06" db="EMBL/GenBank/DDBJ databases">
        <title>The draft genome of Clostridium carboxidivorans P7.</title>
        <authorList>
            <consortium name="US DOE Joint Genome Institute (JGI-PGF)"/>
            <person name="Lucas S."/>
            <person name="Copeland A."/>
            <person name="Lapidus A."/>
            <person name="Glavina del Rio T."/>
            <person name="Tice H."/>
            <person name="Bruce D."/>
            <person name="Goodwin L."/>
            <person name="Pitluck S."/>
            <person name="Larimer F."/>
            <person name="Land M.L."/>
            <person name="Hauser L."/>
            <person name="Hemme C.L."/>
        </authorList>
    </citation>
    <scope>NUCLEOTIDE SEQUENCE [LARGE SCALE GENOMIC DNA]</scope>
    <source>
        <strain evidence="7 8">P7</strain>
    </source>
</reference>
<feature type="transmembrane region" description="Helical" evidence="5">
    <location>
        <begin position="283"/>
        <end position="302"/>
    </location>
</feature>
<feature type="transmembrane region" description="Helical" evidence="5">
    <location>
        <begin position="51"/>
        <end position="74"/>
    </location>
</feature>
<comment type="caution">
    <text evidence="7">The sequence shown here is derived from an EMBL/GenBank/DDBJ whole genome shotgun (WGS) entry which is preliminary data.</text>
</comment>
<feature type="transmembrane region" description="Helical" evidence="5">
    <location>
        <begin position="21"/>
        <end position="39"/>
    </location>
</feature>
<evidence type="ECO:0000256" key="2">
    <source>
        <dbReference type="ARBA" id="ARBA00022692"/>
    </source>
</evidence>
<dbReference type="eggNOG" id="COG4485">
    <property type="taxonomic scope" value="Bacteria"/>
</dbReference>
<feature type="domain" description="GtrA/DPMS transmembrane" evidence="6">
    <location>
        <begin position="24"/>
        <end position="133"/>
    </location>
</feature>
<dbReference type="Proteomes" id="UP000004198">
    <property type="component" value="Unassembled WGS sequence"/>
</dbReference>
<dbReference type="RefSeq" id="WP_007059706.1">
    <property type="nucleotide sequence ID" value="NZ_ACVI01000009.1"/>
</dbReference>
<dbReference type="PANTHER" id="PTHR38454">
    <property type="entry name" value="INTEGRAL MEMBRANE PROTEIN-RELATED"/>
    <property type="match status" value="1"/>
</dbReference>
<feature type="transmembrane region" description="Helical" evidence="5">
    <location>
        <begin position="432"/>
        <end position="453"/>
    </location>
</feature>
<keyword evidence="8" id="KW-1185">Reference proteome</keyword>
<keyword evidence="2 5" id="KW-0812">Transmembrane</keyword>
<dbReference type="STRING" id="536227.Ccar_09760"/>
<evidence type="ECO:0000256" key="4">
    <source>
        <dbReference type="ARBA" id="ARBA00023136"/>
    </source>
</evidence>
<feature type="transmembrane region" description="Helical" evidence="5">
    <location>
        <begin position="382"/>
        <end position="405"/>
    </location>
</feature>
<evidence type="ECO:0000256" key="3">
    <source>
        <dbReference type="ARBA" id="ARBA00022989"/>
    </source>
</evidence>
<dbReference type="eggNOG" id="COG2246">
    <property type="taxonomic scope" value="Bacteria"/>
</dbReference>
<organism evidence="7 8">
    <name type="scientific">Clostridium carboxidivorans P7</name>
    <dbReference type="NCBI Taxonomy" id="536227"/>
    <lineage>
        <taxon>Bacteria</taxon>
        <taxon>Bacillati</taxon>
        <taxon>Bacillota</taxon>
        <taxon>Clostridia</taxon>
        <taxon>Eubacteriales</taxon>
        <taxon>Clostridiaceae</taxon>
        <taxon>Clostridium</taxon>
    </lineage>
</organism>
<feature type="transmembrane region" description="Helical" evidence="5">
    <location>
        <begin position="555"/>
        <end position="573"/>
    </location>
</feature>
<evidence type="ECO:0000313" key="8">
    <source>
        <dbReference type="Proteomes" id="UP000004198"/>
    </source>
</evidence>
<dbReference type="EMBL" id="ACVI01000009">
    <property type="protein sequence ID" value="EET88695.1"/>
    <property type="molecule type" value="Genomic_DNA"/>
</dbReference>
<dbReference type="PANTHER" id="PTHR38454:SF1">
    <property type="entry name" value="INTEGRAL MEMBRANE PROTEIN"/>
    <property type="match status" value="1"/>
</dbReference>
<feature type="transmembrane region" description="Helical" evidence="5">
    <location>
        <begin position="492"/>
        <end position="509"/>
    </location>
</feature>
<dbReference type="AlphaFoldDB" id="C6PPV4"/>
<name>C6PPV4_9CLOT</name>
<feature type="transmembrane region" description="Helical" evidence="5">
    <location>
        <begin position="328"/>
        <end position="361"/>
    </location>
</feature>
<feature type="transmembrane region" description="Helical" evidence="5">
    <location>
        <begin position="147"/>
        <end position="170"/>
    </location>
</feature>
<feature type="transmembrane region" description="Helical" evidence="5">
    <location>
        <begin position="465"/>
        <end position="486"/>
    </location>
</feature>
<dbReference type="OrthoDB" id="9815466at2"/>
<comment type="subcellular location">
    <subcellularLocation>
        <location evidence="1">Membrane</location>
        <topology evidence="1">Multi-pass membrane protein</topology>
    </subcellularLocation>
</comment>
<dbReference type="InterPro" id="IPR007267">
    <property type="entry name" value="GtrA_DPMS_TM"/>
</dbReference>
<feature type="transmembrane region" description="Helical" evidence="5">
    <location>
        <begin position="251"/>
        <end position="271"/>
    </location>
</feature>
<evidence type="ECO:0000259" key="6">
    <source>
        <dbReference type="Pfam" id="PF04138"/>
    </source>
</evidence>
<gene>
    <name evidence="7" type="ORF">CcarbDRAFT_0821</name>
</gene>